<feature type="domain" description="Oxidoreductase molybdopterin-binding" evidence="1">
    <location>
        <begin position="42"/>
        <end position="188"/>
    </location>
</feature>
<dbReference type="AlphaFoldDB" id="A0AA96LEW0"/>
<sequence length="223" mass="26520">MHDKADKLKKAKVPQVTVREEFKHRLPPGQMLTERFPILHEGEVPVYDLSEWRLDVFGEVGTERSFTLEELQALPQTTVTCDIHCVTRWSKFDTAWEGVRFKDFLALLDVKPEAKYVMFHADEEYETNVPLEDLLRDDVLLAFRYDGKPLTDKHGFPLRMVVPHLYFWKSAKWVRRMEFMKEDRPGFWERNGFHNVADPFREERFSGEALPIPEDEWTKKEFD</sequence>
<dbReference type="PANTHER" id="PTHR43032:SF4">
    <property type="entry name" value="OXIDOREDUCTASE MOLYBDOPTERIN-BINDING DOMAIN-CONTAINING PROTEIN"/>
    <property type="match status" value="1"/>
</dbReference>
<proteinExistence type="predicted"/>
<dbReference type="EMBL" id="CP130318">
    <property type="protein sequence ID" value="WNQ11978.1"/>
    <property type="molecule type" value="Genomic_DNA"/>
</dbReference>
<reference evidence="2 3" key="1">
    <citation type="submission" date="2022-02" db="EMBL/GenBank/DDBJ databases">
        <title>Paenibacillus sp. MBLB1776 Whole Genome Shotgun Sequencing.</title>
        <authorList>
            <person name="Hwang C.Y."/>
            <person name="Cho E.-S."/>
            <person name="Seo M.-J."/>
        </authorList>
    </citation>
    <scope>NUCLEOTIDE SEQUENCE [LARGE SCALE GENOMIC DNA]</scope>
    <source>
        <strain evidence="2 3">MBLB1776</strain>
    </source>
</reference>
<evidence type="ECO:0000313" key="3">
    <source>
        <dbReference type="Proteomes" id="UP001305702"/>
    </source>
</evidence>
<dbReference type="Pfam" id="PF00174">
    <property type="entry name" value="Oxidored_molyb"/>
    <property type="match status" value="1"/>
</dbReference>
<dbReference type="RefSeq" id="WP_315605755.1">
    <property type="nucleotide sequence ID" value="NZ_CP130318.1"/>
</dbReference>
<dbReference type="InterPro" id="IPR036374">
    <property type="entry name" value="OxRdtase_Mopterin-bd_sf"/>
</dbReference>
<evidence type="ECO:0000259" key="1">
    <source>
        <dbReference type="Pfam" id="PF00174"/>
    </source>
</evidence>
<dbReference type="PANTHER" id="PTHR43032">
    <property type="entry name" value="PROTEIN-METHIONINE-SULFOXIDE REDUCTASE"/>
    <property type="match status" value="1"/>
</dbReference>
<accession>A0AA96LEW0</accession>
<name>A0AA96LEW0_9BACL</name>
<dbReference type="Gene3D" id="3.90.420.10">
    <property type="entry name" value="Oxidoreductase, molybdopterin-binding domain"/>
    <property type="match status" value="1"/>
</dbReference>
<evidence type="ECO:0000313" key="2">
    <source>
        <dbReference type="EMBL" id="WNQ11978.1"/>
    </source>
</evidence>
<gene>
    <name evidence="2" type="ORF">MJA45_02650</name>
</gene>
<protein>
    <submittedName>
        <fullName evidence="2">Sulfite oxidase-like oxidoreductase</fullName>
    </submittedName>
</protein>
<dbReference type="KEGG" id="paun:MJA45_02650"/>
<dbReference type="Proteomes" id="UP001305702">
    <property type="component" value="Chromosome"/>
</dbReference>
<organism evidence="2 3">
    <name type="scientific">Paenibacillus aurantius</name>
    <dbReference type="NCBI Taxonomy" id="2918900"/>
    <lineage>
        <taxon>Bacteria</taxon>
        <taxon>Bacillati</taxon>
        <taxon>Bacillota</taxon>
        <taxon>Bacilli</taxon>
        <taxon>Bacillales</taxon>
        <taxon>Paenibacillaceae</taxon>
        <taxon>Paenibacillus</taxon>
    </lineage>
</organism>
<dbReference type="InterPro" id="IPR000572">
    <property type="entry name" value="OxRdtase_Mopterin-bd_dom"/>
</dbReference>
<dbReference type="CDD" id="cd02109">
    <property type="entry name" value="arch_bact_SO_family_Moco"/>
    <property type="match status" value="1"/>
</dbReference>
<dbReference type="SUPFAM" id="SSF56524">
    <property type="entry name" value="Oxidoreductase molybdopterin-binding domain"/>
    <property type="match status" value="1"/>
</dbReference>
<keyword evidence="3" id="KW-1185">Reference proteome</keyword>